<dbReference type="AlphaFoldDB" id="A0A1M5K0F4"/>
<dbReference type="Pfam" id="PF04203">
    <property type="entry name" value="Sortase"/>
    <property type="match status" value="1"/>
</dbReference>
<evidence type="ECO:0000313" key="2">
    <source>
        <dbReference type="EMBL" id="SHG46258.1"/>
    </source>
</evidence>
<evidence type="ECO:0000313" key="3">
    <source>
        <dbReference type="Proteomes" id="UP000184520"/>
    </source>
</evidence>
<dbReference type="NCBIfam" id="TIGR01076">
    <property type="entry name" value="sortase_fam"/>
    <property type="match status" value="1"/>
</dbReference>
<keyword evidence="3" id="KW-1185">Reference proteome</keyword>
<dbReference type="InterPro" id="IPR023365">
    <property type="entry name" value="Sortase_dom-sf"/>
</dbReference>
<dbReference type="InterPro" id="IPR022445">
    <property type="entry name" value="Sortase_proteobact_type"/>
</dbReference>
<dbReference type="RefSeq" id="WP_084526482.1">
    <property type="nucleotide sequence ID" value="NZ_FQWD01000003.1"/>
</dbReference>
<dbReference type="CDD" id="cd05828">
    <property type="entry name" value="Sortase_D_1"/>
    <property type="match status" value="1"/>
</dbReference>
<evidence type="ECO:0000256" key="1">
    <source>
        <dbReference type="ARBA" id="ARBA00022801"/>
    </source>
</evidence>
<dbReference type="InterPro" id="IPR005754">
    <property type="entry name" value="Sortase"/>
</dbReference>
<dbReference type="OrthoDB" id="9790661at2"/>
<gene>
    <name evidence="2" type="ORF">SAMN05216361_2324</name>
</gene>
<sequence>MTTLPFTSLNRIRTRLKLKTLVSILLCLFIACSWGHTGWIKGKAVLAQYFIADAWQQSLTSKETIKPWSWADTWPVARLEFPALNESMYVLAGSHGTSLAFGPGLADGTALPGEKGTTIIHGHRDTHFALLENLSIGDIVRIQSSEGDWQHYVISDTHIIDTRSHKWLIDPNEHTLQLVTCYPFNSSNVNPPLRYVVEAQPTSHFLASSVKTPQVSRLKMQTVPAI</sequence>
<dbReference type="InterPro" id="IPR041999">
    <property type="entry name" value="Sortase_D_1"/>
</dbReference>
<dbReference type="Gene3D" id="2.40.260.10">
    <property type="entry name" value="Sortase"/>
    <property type="match status" value="1"/>
</dbReference>
<protein>
    <submittedName>
        <fullName evidence="2">Sortase A</fullName>
    </submittedName>
</protein>
<dbReference type="Proteomes" id="UP000184520">
    <property type="component" value="Unassembled WGS sequence"/>
</dbReference>
<reference evidence="3" key="1">
    <citation type="submission" date="2016-11" db="EMBL/GenBank/DDBJ databases">
        <authorList>
            <person name="Varghese N."/>
            <person name="Submissions S."/>
        </authorList>
    </citation>
    <scope>NUCLEOTIDE SEQUENCE [LARGE SCALE GENOMIC DNA]</scope>
    <source>
        <strain evidence="3">CGMCC 1.8995</strain>
    </source>
</reference>
<dbReference type="SUPFAM" id="SSF63817">
    <property type="entry name" value="Sortase"/>
    <property type="match status" value="1"/>
</dbReference>
<dbReference type="EMBL" id="FQWD01000003">
    <property type="protein sequence ID" value="SHG46258.1"/>
    <property type="molecule type" value="Genomic_DNA"/>
</dbReference>
<dbReference type="STRING" id="634436.SAMN05216361_2324"/>
<name>A0A1M5K0F4_9ALTE</name>
<dbReference type="NCBIfam" id="TIGR03784">
    <property type="entry name" value="marine_sortase"/>
    <property type="match status" value="1"/>
</dbReference>
<organism evidence="2 3">
    <name type="scientific">Marisediminitalea aggregata</name>
    <dbReference type="NCBI Taxonomy" id="634436"/>
    <lineage>
        <taxon>Bacteria</taxon>
        <taxon>Pseudomonadati</taxon>
        <taxon>Pseudomonadota</taxon>
        <taxon>Gammaproteobacteria</taxon>
        <taxon>Alteromonadales</taxon>
        <taxon>Alteromonadaceae</taxon>
        <taxon>Marisediminitalea</taxon>
    </lineage>
</organism>
<dbReference type="GO" id="GO:0016787">
    <property type="term" value="F:hydrolase activity"/>
    <property type="evidence" value="ECO:0007669"/>
    <property type="project" value="UniProtKB-KW"/>
</dbReference>
<accession>A0A1M5K0F4</accession>
<proteinExistence type="predicted"/>
<keyword evidence="1" id="KW-0378">Hydrolase</keyword>